<reference evidence="1 2" key="1">
    <citation type="submission" date="2015-11" db="EMBL/GenBank/DDBJ databases">
        <title>Draft genome sequences of new species of the genus Lactobacillus isolated from orchardgrass silage.</title>
        <authorList>
            <person name="Tohno M."/>
            <person name="Tanizawa Y."/>
            <person name="Arita M."/>
        </authorList>
    </citation>
    <scope>NUCLEOTIDE SEQUENCE [LARGE SCALE GENOMIC DNA]</scope>
    <source>
        <strain evidence="1 2">IWT25</strain>
    </source>
</reference>
<name>A0A1Z5IVI8_9LACO</name>
<dbReference type="RefSeq" id="WP_180949718.1">
    <property type="nucleotide sequence ID" value="NZ_BCMI01000005.1"/>
</dbReference>
<dbReference type="EMBL" id="BCMI01000005">
    <property type="protein sequence ID" value="GAX05451.1"/>
    <property type="molecule type" value="Genomic_DNA"/>
</dbReference>
<dbReference type="Proteomes" id="UP000198414">
    <property type="component" value="Unassembled WGS sequence"/>
</dbReference>
<protein>
    <submittedName>
        <fullName evidence="1">Uncharacterized protein</fullName>
    </submittedName>
</protein>
<comment type="caution">
    <text evidence="1">The sequence shown here is derived from an EMBL/GenBank/DDBJ whole genome shotgun (WGS) entry which is preliminary data.</text>
</comment>
<sequence length="58" mass="6375">MAESIQGVLLHDIDVTDGPETVAIMTQGYINANRTDSDVQALLEAQKANMPKIHIIKR</sequence>
<evidence type="ECO:0000313" key="2">
    <source>
        <dbReference type="Proteomes" id="UP000198414"/>
    </source>
</evidence>
<gene>
    <name evidence="1" type="ORF">IWT25_00757</name>
</gene>
<organism evidence="1 2">
    <name type="scientific">Secundilactobacillus pentosiphilus</name>
    <dbReference type="NCBI Taxonomy" id="1714682"/>
    <lineage>
        <taxon>Bacteria</taxon>
        <taxon>Bacillati</taxon>
        <taxon>Bacillota</taxon>
        <taxon>Bacilli</taxon>
        <taxon>Lactobacillales</taxon>
        <taxon>Lactobacillaceae</taxon>
        <taxon>Secundilactobacillus</taxon>
    </lineage>
</organism>
<proteinExistence type="predicted"/>
<accession>A0A1Z5IVI8</accession>
<dbReference type="AlphaFoldDB" id="A0A1Z5IVI8"/>
<evidence type="ECO:0000313" key="1">
    <source>
        <dbReference type="EMBL" id="GAX05451.1"/>
    </source>
</evidence>